<protein>
    <submittedName>
        <fullName evidence="1">Uncharacterized protein</fullName>
    </submittedName>
</protein>
<name>A0A0F9A3P3_9ZZZZ</name>
<reference evidence="1" key="1">
    <citation type="journal article" date="2015" name="Nature">
        <title>Complex archaea that bridge the gap between prokaryotes and eukaryotes.</title>
        <authorList>
            <person name="Spang A."/>
            <person name="Saw J.H."/>
            <person name="Jorgensen S.L."/>
            <person name="Zaremba-Niedzwiedzka K."/>
            <person name="Martijn J."/>
            <person name="Lind A.E."/>
            <person name="van Eijk R."/>
            <person name="Schleper C."/>
            <person name="Guy L."/>
            <person name="Ettema T.J."/>
        </authorList>
    </citation>
    <scope>NUCLEOTIDE SEQUENCE</scope>
</reference>
<proteinExistence type="predicted"/>
<sequence>MKQKRSVIAYSFLAQTSRGEGDLLQGLTPIFKPIAKSHANEKFQPEEFAAIIDSLYGIKVHHWAIEDLIPRLESAGIIYKVKITDEIEQYHYSEIQEEFNEVTEKDIKHVTEAFVAFSNPILEFHGLAIDSETLEDAFLNQLVDMDFISILLKPDRSKEDSKSNKTISLKKSKDQEEWENEISARSKIDVLAASFIIDTHKTKPKLYDLIMRVATGALLSEVILNIQDPEVDVSLDGLSIILDTPFLMSYLDLSSPELHGFA</sequence>
<organism evidence="1">
    <name type="scientific">marine sediment metagenome</name>
    <dbReference type="NCBI Taxonomy" id="412755"/>
    <lineage>
        <taxon>unclassified sequences</taxon>
        <taxon>metagenomes</taxon>
        <taxon>ecological metagenomes</taxon>
    </lineage>
</organism>
<feature type="non-terminal residue" evidence="1">
    <location>
        <position position="262"/>
    </location>
</feature>
<accession>A0A0F9A3P3</accession>
<comment type="caution">
    <text evidence="1">The sequence shown here is derived from an EMBL/GenBank/DDBJ whole genome shotgun (WGS) entry which is preliminary data.</text>
</comment>
<evidence type="ECO:0000313" key="1">
    <source>
        <dbReference type="EMBL" id="KKK73219.1"/>
    </source>
</evidence>
<dbReference type="EMBL" id="LAZR01056884">
    <property type="protein sequence ID" value="KKK73219.1"/>
    <property type="molecule type" value="Genomic_DNA"/>
</dbReference>
<dbReference type="AlphaFoldDB" id="A0A0F9A3P3"/>
<gene>
    <name evidence="1" type="ORF">LCGC14_2896010</name>
</gene>